<dbReference type="Proteomes" id="UP001157974">
    <property type="component" value="Unassembled WGS sequence"/>
</dbReference>
<name>A0AAV8UY87_9RHOD</name>
<comment type="caution">
    <text evidence="2">The sequence shown here is derived from an EMBL/GenBank/DDBJ whole genome shotgun (WGS) entry which is preliminary data.</text>
</comment>
<organism evidence="2 3">
    <name type="scientific">Rhodosorus marinus</name>
    <dbReference type="NCBI Taxonomy" id="101924"/>
    <lineage>
        <taxon>Eukaryota</taxon>
        <taxon>Rhodophyta</taxon>
        <taxon>Stylonematophyceae</taxon>
        <taxon>Stylonematales</taxon>
        <taxon>Stylonemataceae</taxon>
        <taxon>Rhodosorus</taxon>
    </lineage>
</organism>
<reference evidence="2 3" key="1">
    <citation type="journal article" date="2023" name="Nat. Commun.">
        <title>Origin of minicircular mitochondrial genomes in red algae.</title>
        <authorList>
            <person name="Lee Y."/>
            <person name="Cho C.H."/>
            <person name="Lee Y.M."/>
            <person name="Park S.I."/>
            <person name="Yang J.H."/>
            <person name="West J.A."/>
            <person name="Bhattacharya D."/>
            <person name="Yoon H.S."/>
        </authorList>
    </citation>
    <scope>NUCLEOTIDE SEQUENCE [LARGE SCALE GENOMIC DNA]</scope>
    <source>
        <strain evidence="2 3">CCMP1338</strain>
        <tissue evidence="2">Whole cell</tissue>
    </source>
</reference>
<evidence type="ECO:0000256" key="1">
    <source>
        <dbReference type="SAM" id="MobiDB-lite"/>
    </source>
</evidence>
<evidence type="ECO:0000313" key="2">
    <source>
        <dbReference type="EMBL" id="KAJ8907566.1"/>
    </source>
</evidence>
<evidence type="ECO:0000313" key="3">
    <source>
        <dbReference type="Proteomes" id="UP001157974"/>
    </source>
</evidence>
<protein>
    <recommendedName>
        <fullName evidence="4">CR-type domain-containing protein</fullName>
    </recommendedName>
</protein>
<dbReference type="AlphaFoldDB" id="A0AAV8UY87"/>
<proteinExistence type="predicted"/>
<evidence type="ECO:0008006" key="4">
    <source>
        <dbReference type="Google" id="ProtNLM"/>
    </source>
</evidence>
<feature type="region of interest" description="Disordered" evidence="1">
    <location>
        <begin position="111"/>
        <end position="140"/>
    </location>
</feature>
<keyword evidence="3" id="KW-1185">Reference proteome</keyword>
<sequence>MEGIGFTVVPAVSGKPSGGGCTCKRGRVTTQAGLGKIWENFQKNLVRTTGTNSDTLEDCPFCEGGTRGCDACKGKGKDGLGQCLMCDGKGALLCAVCSGIGKVDIIRRGGTDDRNEYTKKGMLKRKAAERGETATEDEMS</sequence>
<accession>A0AAV8UY87</accession>
<gene>
    <name evidence="2" type="ORF">NDN08_007677</name>
</gene>
<dbReference type="EMBL" id="JAMWBK010000002">
    <property type="protein sequence ID" value="KAJ8907566.1"/>
    <property type="molecule type" value="Genomic_DNA"/>
</dbReference>